<feature type="compositionally biased region" description="Polar residues" evidence="4">
    <location>
        <begin position="8"/>
        <end position="17"/>
    </location>
</feature>
<protein>
    <recommendedName>
        <fullName evidence="5">HTH myb-type domain-containing protein</fullName>
    </recommendedName>
</protein>
<feature type="domain" description="HTH myb-type" evidence="5">
    <location>
        <begin position="203"/>
        <end position="263"/>
    </location>
</feature>
<dbReference type="InterPro" id="IPR025756">
    <property type="entry name" value="Myb_CC_LHEQLE"/>
</dbReference>
<feature type="region of interest" description="Disordered" evidence="4">
    <location>
        <begin position="266"/>
        <end position="366"/>
    </location>
</feature>
<feature type="compositionally biased region" description="Low complexity" evidence="4">
    <location>
        <begin position="482"/>
        <end position="501"/>
    </location>
</feature>
<dbReference type="NCBIfam" id="TIGR01557">
    <property type="entry name" value="myb_SHAQKYF"/>
    <property type="match status" value="1"/>
</dbReference>
<dbReference type="InterPro" id="IPR001005">
    <property type="entry name" value="SANT/Myb"/>
</dbReference>
<feature type="region of interest" description="Disordered" evidence="4">
    <location>
        <begin position="180"/>
        <end position="209"/>
    </location>
</feature>
<evidence type="ECO:0000256" key="4">
    <source>
        <dbReference type="SAM" id="MobiDB-lite"/>
    </source>
</evidence>
<dbReference type="AlphaFoldDB" id="A0A1D1ZT27"/>
<dbReference type="InterPro" id="IPR017930">
    <property type="entry name" value="Myb_dom"/>
</dbReference>
<keyword evidence="3" id="KW-0539">Nucleus</keyword>
<dbReference type="PROSITE" id="PS51294">
    <property type="entry name" value="HTH_MYB"/>
    <property type="match status" value="1"/>
</dbReference>
<keyword evidence="1" id="KW-0805">Transcription regulation</keyword>
<feature type="compositionally biased region" description="Low complexity" evidence="4">
    <location>
        <begin position="315"/>
        <end position="324"/>
    </location>
</feature>
<proteinExistence type="predicted"/>
<dbReference type="InterPro" id="IPR009057">
    <property type="entry name" value="Homeodomain-like_sf"/>
</dbReference>
<evidence type="ECO:0000256" key="3">
    <source>
        <dbReference type="ARBA" id="ARBA00023242"/>
    </source>
</evidence>
<dbReference type="FunFam" id="1.10.10.60:FF:000002">
    <property type="entry name" value="Myb family transcription factor"/>
    <property type="match status" value="1"/>
</dbReference>
<feature type="region of interest" description="Disordered" evidence="4">
    <location>
        <begin position="1"/>
        <end position="40"/>
    </location>
</feature>
<organism evidence="6">
    <name type="scientific">Auxenochlorella protothecoides</name>
    <name type="common">Green microalga</name>
    <name type="synonym">Chlorella protothecoides</name>
    <dbReference type="NCBI Taxonomy" id="3075"/>
    <lineage>
        <taxon>Eukaryota</taxon>
        <taxon>Viridiplantae</taxon>
        <taxon>Chlorophyta</taxon>
        <taxon>core chlorophytes</taxon>
        <taxon>Trebouxiophyceae</taxon>
        <taxon>Chlorellales</taxon>
        <taxon>Chlorellaceae</taxon>
        <taxon>Auxenochlorella</taxon>
    </lineage>
</organism>
<dbReference type="InterPro" id="IPR006447">
    <property type="entry name" value="Myb_dom_plants"/>
</dbReference>
<feature type="region of interest" description="Disordered" evidence="4">
    <location>
        <begin position="584"/>
        <end position="604"/>
    </location>
</feature>
<dbReference type="Pfam" id="PF14379">
    <property type="entry name" value="Myb_CC_LHEQLE"/>
    <property type="match status" value="1"/>
</dbReference>
<dbReference type="InterPro" id="IPR046955">
    <property type="entry name" value="PHR1-like"/>
</dbReference>
<feature type="non-terminal residue" evidence="6">
    <location>
        <position position="1"/>
    </location>
</feature>
<feature type="compositionally biased region" description="Low complexity" evidence="4">
    <location>
        <begin position="331"/>
        <end position="360"/>
    </location>
</feature>
<dbReference type="GO" id="GO:0003700">
    <property type="term" value="F:DNA-binding transcription factor activity"/>
    <property type="evidence" value="ECO:0007669"/>
    <property type="project" value="InterPro"/>
</dbReference>
<name>A0A1D1ZT27_AUXPR</name>
<dbReference type="EMBL" id="GDKF01008504">
    <property type="protein sequence ID" value="JAT70118.1"/>
    <property type="molecule type" value="Transcribed_RNA"/>
</dbReference>
<evidence type="ECO:0000259" key="5">
    <source>
        <dbReference type="PROSITE" id="PS51294"/>
    </source>
</evidence>
<sequence length="604" mass="61467">LARLPAQASEQYPNISSAPRAERALSSSFGSRRSSRASAPCTCRCPVHWSVCDPPSLGDMKHDDEGGQGLPGLPGQRANVEYWPQPEQDVRLLAGLDWGLGAPLDGFGSPMKGPDRDLLLNSLLEPSWAQQMQASTSATGTGWTGGLGPGPGSSAPGVAAALHPYGVYLHPLALPIGGSPASSTAPGMSDGPDNFKFEDSGPSNSKSRLRWTPSLHASFARAVSQLGGPEKATPKGILKLMRVSGLTIYHIKSHLQKYRLSIKLPGEGGDGEDEAEGEQQRLGLAGDSEDDCGRPLEPAAVHPAAAQPERAPIKAASSSGAPARSGGGGARSARARPGPMPPRSASTASLARTASESALRGGSPVSAARSLLPAEVGPVTTGESEAQRALQEALVIQMDMQRQLQEQLENQRQLQRSLEAHGRYISSLLEGRGLQALPGAHDLQRTDSTGAAERGAGAGGGVHGRPDTAGGAARSPLPGARAGASPGHGPDAAAGAPCASPEGQAAAKGPTCSPRPSGDASGTAVEISRASRPHGAGRGAYAGPLGPGPGFEDLDSESLFDPVGPLLDLGGSCGNEPALHLVLEDGGETGGARGAEAFKKPRLG</sequence>
<evidence type="ECO:0000313" key="6">
    <source>
        <dbReference type="EMBL" id="JAT70118.1"/>
    </source>
</evidence>
<dbReference type="GO" id="GO:0003677">
    <property type="term" value="F:DNA binding"/>
    <property type="evidence" value="ECO:0007669"/>
    <property type="project" value="InterPro"/>
</dbReference>
<dbReference type="PANTHER" id="PTHR31499">
    <property type="entry name" value="MYB FAMILY TRANSCRIPTION FACTOR PHL11"/>
    <property type="match status" value="1"/>
</dbReference>
<evidence type="ECO:0000256" key="1">
    <source>
        <dbReference type="ARBA" id="ARBA00023015"/>
    </source>
</evidence>
<dbReference type="Gene3D" id="1.10.10.60">
    <property type="entry name" value="Homeodomain-like"/>
    <property type="match status" value="1"/>
</dbReference>
<dbReference type="Pfam" id="PF00249">
    <property type="entry name" value="Myb_DNA-binding"/>
    <property type="match status" value="1"/>
</dbReference>
<feature type="region of interest" description="Disordered" evidence="4">
    <location>
        <begin position="445"/>
        <end position="559"/>
    </location>
</feature>
<gene>
    <name evidence="6" type="ORF">g.773</name>
</gene>
<evidence type="ECO:0000256" key="2">
    <source>
        <dbReference type="ARBA" id="ARBA00023163"/>
    </source>
</evidence>
<keyword evidence="2" id="KW-0804">Transcription</keyword>
<dbReference type="PANTHER" id="PTHR31499:SF11">
    <property type="entry name" value="MYB FAMILY TRANSCRIPTION FACTOR PHL8"/>
    <property type="match status" value="1"/>
</dbReference>
<feature type="compositionally biased region" description="Low complexity" evidence="4">
    <location>
        <begin position="24"/>
        <end position="39"/>
    </location>
</feature>
<reference evidence="6" key="1">
    <citation type="submission" date="2015-08" db="EMBL/GenBank/DDBJ databases">
        <authorList>
            <person name="Babu N.S."/>
            <person name="Beckwith C.J."/>
            <person name="Beseler K.G."/>
            <person name="Brison A."/>
            <person name="Carone J.V."/>
            <person name="Caskin T.P."/>
            <person name="Diamond M."/>
            <person name="Durham M.E."/>
            <person name="Foxe J.M."/>
            <person name="Go M."/>
            <person name="Henderson B.A."/>
            <person name="Jones I.B."/>
            <person name="McGettigan J.A."/>
            <person name="Micheletti S.J."/>
            <person name="Nasrallah M.E."/>
            <person name="Ortiz D."/>
            <person name="Piller C.R."/>
            <person name="Privatt S.R."/>
            <person name="Schneider S.L."/>
            <person name="Sharp S."/>
            <person name="Smith T.C."/>
            <person name="Stanton J.D."/>
            <person name="Ullery H.E."/>
            <person name="Wilson R.J."/>
            <person name="Serrano M.G."/>
            <person name="Buck G."/>
            <person name="Lee V."/>
            <person name="Wang Y."/>
            <person name="Carvalho R."/>
            <person name="Voegtly L."/>
            <person name="Shi R."/>
            <person name="Duckworth R."/>
            <person name="Johnson A."/>
            <person name="Loviza R."/>
            <person name="Walstead R."/>
            <person name="Shah Z."/>
            <person name="Kiflezghi M."/>
            <person name="Wade K."/>
            <person name="Ball S.L."/>
            <person name="Bradley K.W."/>
            <person name="Asai D.J."/>
            <person name="Bowman C.A."/>
            <person name="Russell D.A."/>
            <person name="Pope W.H."/>
            <person name="Jacobs-Sera D."/>
            <person name="Hendrix R.W."/>
            <person name="Hatfull G.F."/>
        </authorList>
    </citation>
    <scope>NUCLEOTIDE SEQUENCE</scope>
</reference>
<dbReference type="SUPFAM" id="SSF46689">
    <property type="entry name" value="Homeodomain-like"/>
    <property type="match status" value="1"/>
</dbReference>
<accession>A0A1D1ZT27</accession>